<evidence type="ECO:0000256" key="5">
    <source>
        <dbReference type="ARBA" id="ARBA00022676"/>
    </source>
</evidence>
<evidence type="ECO:0000256" key="1">
    <source>
        <dbReference type="ARBA" id="ARBA00000439"/>
    </source>
</evidence>
<dbReference type="RefSeq" id="WP_012348896.1">
    <property type="nucleotide sequence ID" value="NC_010524.1"/>
</dbReference>
<evidence type="ECO:0000256" key="7">
    <source>
        <dbReference type="ARBA" id="ARBA00023277"/>
    </source>
</evidence>
<dbReference type="CAZy" id="GH77">
    <property type="family name" value="Glycoside Hydrolase Family 77"/>
</dbReference>
<dbReference type="GO" id="GO:0004134">
    <property type="term" value="F:4-alpha-glucanotransferase activity"/>
    <property type="evidence" value="ECO:0007669"/>
    <property type="project" value="UniProtKB-EC"/>
</dbReference>
<dbReference type="PANTHER" id="PTHR32438:SF5">
    <property type="entry name" value="4-ALPHA-GLUCANOTRANSFERASE DPE1, CHLOROPLASTIC_AMYLOPLASTIC"/>
    <property type="match status" value="1"/>
</dbReference>
<dbReference type="PANTHER" id="PTHR32438">
    <property type="entry name" value="4-ALPHA-GLUCANOTRANSFERASE DPE1, CHLOROPLASTIC/AMYLOPLASTIC"/>
    <property type="match status" value="1"/>
</dbReference>
<proteinExistence type="inferred from homology"/>
<dbReference type="Pfam" id="PF02446">
    <property type="entry name" value="Glyco_hydro_77"/>
    <property type="match status" value="1"/>
</dbReference>
<keyword evidence="5 10" id="KW-0328">Glycosyltransferase</keyword>
<dbReference type="Proteomes" id="UP000001693">
    <property type="component" value="Chromosome"/>
</dbReference>
<dbReference type="KEGG" id="lch:Lcho_3896"/>
<dbReference type="NCBIfam" id="NF011080">
    <property type="entry name" value="PRK14508.1-3"/>
    <property type="match status" value="1"/>
</dbReference>
<evidence type="ECO:0000313" key="12">
    <source>
        <dbReference type="Proteomes" id="UP000001693"/>
    </source>
</evidence>
<dbReference type="Gene3D" id="3.20.20.80">
    <property type="entry name" value="Glycosidases"/>
    <property type="match status" value="1"/>
</dbReference>
<evidence type="ECO:0000256" key="9">
    <source>
        <dbReference type="ARBA" id="ARBA00031501"/>
    </source>
</evidence>
<accession>B1Y7K2</accession>
<comment type="similarity">
    <text evidence="2 10">Belongs to the disproportionating enzyme family.</text>
</comment>
<dbReference type="HOGENOM" id="CLU_014132_1_0_4"/>
<keyword evidence="12" id="KW-1185">Reference proteome</keyword>
<reference evidence="11 12" key="1">
    <citation type="submission" date="2008-03" db="EMBL/GenBank/DDBJ databases">
        <title>Complete sequence of Leptothrix cholodnii SP-6.</title>
        <authorList>
            <consortium name="US DOE Joint Genome Institute"/>
            <person name="Copeland A."/>
            <person name="Lucas S."/>
            <person name="Lapidus A."/>
            <person name="Glavina del Rio T."/>
            <person name="Dalin E."/>
            <person name="Tice H."/>
            <person name="Bruce D."/>
            <person name="Goodwin L."/>
            <person name="Pitluck S."/>
            <person name="Chertkov O."/>
            <person name="Brettin T."/>
            <person name="Detter J.C."/>
            <person name="Han C."/>
            <person name="Kuske C.R."/>
            <person name="Schmutz J."/>
            <person name="Larimer F."/>
            <person name="Land M."/>
            <person name="Hauser L."/>
            <person name="Kyrpides N."/>
            <person name="Lykidis A."/>
            <person name="Emerson D."/>
            <person name="Richardson P."/>
        </authorList>
    </citation>
    <scope>NUCLEOTIDE SEQUENCE [LARGE SCALE GENOMIC DNA]</scope>
    <source>
        <strain evidence="12">ATCC 51168 / LMG 8142 / SP-6</strain>
    </source>
</reference>
<sequence length="495" mass="55925">MRLPRASGVLLHPTSLPGPHGSGDFGPSAYHFVDWLAVAGQKLWQFLPLGGLGPGNSPYMSTSAFAGNVLLIDLTELRQHGWLDDADLQPADGLWAHAVNFPAVAPFRMERLARAARRFDAQGSESDWAGFSRFCAEHASWLDDYALFMTLDELHHGAFWCDWPQPLARREPAALAQIAAQHAERIQFWKFCQWCFFRQWAHLRTYAHERGVQMVGDIPIFIAQQSADVWARPELFELDDHGRLLAVAGAPPDSFSATGQHWGNPLYRWQAHADEGYAWWTERIRRTFELVDIVRIDHFRGFVAYWSIPATDTHAMNGHWEPGPGAALFEAVTAALGELRIIAEDLGVITPEVDALRRDFALPGMRILQFAFGEGNAHAYLPHNHEHDTAVYTGTHDNDTTPGWWHTLPEHVRHHVREYLAIDGRDIHWDLIRAACASVADTVIVPMQDVLGLPTEHRMNYPGKAEGNWSWRFGWGDVGPLPAQRLRALCTLYRR</sequence>
<name>B1Y7K2_LEPCP</name>
<dbReference type="STRING" id="395495.Lcho_3896"/>
<evidence type="ECO:0000256" key="10">
    <source>
        <dbReference type="RuleBase" id="RU361207"/>
    </source>
</evidence>
<dbReference type="AlphaFoldDB" id="B1Y7K2"/>
<evidence type="ECO:0000256" key="2">
    <source>
        <dbReference type="ARBA" id="ARBA00005684"/>
    </source>
</evidence>
<dbReference type="OrthoDB" id="9761577at2"/>
<dbReference type="EMBL" id="CP001013">
    <property type="protein sequence ID" value="ACB36150.1"/>
    <property type="molecule type" value="Genomic_DNA"/>
</dbReference>
<keyword evidence="7 10" id="KW-0119">Carbohydrate metabolism</keyword>
<comment type="catalytic activity">
    <reaction evidence="1 10">
        <text>Transfers a segment of a (1-&gt;4)-alpha-D-glucan to a new position in an acceptor, which may be glucose or a (1-&gt;4)-alpha-D-glucan.</text>
        <dbReference type="EC" id="2.4.1.25"/>
    </reaction>
</comment>
<evidence type="ECO:0000313" key="11">
    <source>
        <dbReference type="EMBL" id="ACB36150.1"/>
    </source>
</evidence>
<dbReference type="eggNOG" id="COG1640">
    <property type="taxonomic scope" value="Bacteria"/>
</dbReference>
<dbReference type="EC" id="2.4.1.25" evidence="3 10"/>
<evidence type="ECO:0000256" key="8">
    <source>
        <dbReference type="ARBA" id="ARBA00031423"/>
    </source>
</evidence>
<dbReference type="NCBIfam" id="TIGR00217">
    <property type="entry name" value="malQ"/>
    <property type="match status" value="1"/>
</dbReference>
<keyword evidence="6 10" id="KW-0808">Transferase</keyword>
<dbReference type="GO" id="GO:0005975">
    <property type="term" value="P:carbohydrate metabolic process"/>
    <property type="evidence" value="ECO:0007669"/>
    <property type="project" value="InterPro"/>
</dbReference>
<gene>
    <name evidence="11" type="ordered locus">Lcho_3896</name>
</gene>
<evidence type="ECO:0000256" key="4">
    <source>
        <dbReference type="ARBA" id="ARBA00020295"/>
    </source>
</evidence>
<dbReference type="SUPFAM" id="SSF51445">
    <property type="entry name" value="(Trans)glycosidases"/>
    <property type="match status" value="1"/>
</dbReference>
<evidence type="ECO:0000256" key="6">
    <source>
        <dbReference type="ARBA" id="ARBA00022679"/>
    </source>
</evidence>
<dbReference type="InterPro" id="IPR017853">
    <property type="entry name" value="GH"/>
</dbReference>
<protein>
    <recommendedName>
        <fullName evidence="4 10">4-alpha-glucanotransferase</fullName>
        <ecNumber evidence="3 10">2.4.1.25</ecNumber>
    </recommendedName>
    <alternativeName>
        <fullName evidence="8 10">Amylomaltase</fullName>
    </alternativeName>
    <alternativeName>
        <fullName evidence="9 10">Disproportionating enzyme</fullName>
    </alternativeName>
</protein>
<organism evidence="11 12">
    <name type="scientific">Leptothrix cholodnii (strain ATCC 51168 / LMG 8142 / SP-6)</name>
    <name type="common">Leptothrix discophora (strain SP-6)</name>
    <dbReference type="NCBI Taxonomy" id="395495"/>
    <lineage>
        <taxon>Bacteria</taxon>
        <taxon>Pseudomonadati</taxon>
        <taxon>Pseudomonadota</taxon>
        <taxon>Betaproteobacteria</taxon>
        <taxon>Burkholderiales</taxon>
        <taxon>Sphaerotilaceae</taxon>
        <taxon>Leptothrix</taxon>
    </lineage>
</organism>
<dbReference type="InterPro" id="IPR003385">
    <property type="entry name" value="Glyco_hydro_77"/>
</dbReference>
<evidence type="ECO:0000256" key="3">
    <source>
        <dbReference type="ARBA" id="ARBA00012560"/>
    </source>
</evidence>